<dbReference type="Proteomes" id="UP000596660">
    <property type="component" value="Unplaced"/>
</dbReference>
<feature type="region of interest" description="Disordered" evidence="1">
    <location>
        <begin position="108"/>
        <end position="139"/>
    </location>
</feature>
<proteinExistence type="predicted"/>
<keyword evidence="3" id="KW-1185">Reference proteome</keyword>
<accession>A0A803N5J9</accession>
<organism evidence="2 3">
    <name type="scientific">Chenopodium quinoa</name>
    <name type="common">Quinoa</name>
    <dbReference type="NCBI Taxonomy" id="63459"/>
    <lineage>
        <taxon>Eukaryota</taxon>
        <taxon>Viridiplantae</taxon>
        <taxon>Streptophyta</taxon>
        <taxon>Embryophyta</taxon>
        <taxon>Tracheophyta</taxon>
        <taxon>Spermatophyta</taxon>
        <taxon>Magnoliopsida</taxon>
        <taxon>eudicotyledons</taxon>
        <taxon>Gunneridae</taxon>
        <taxon>Pentapetalae</taxon>
        <taxon>Caryophyllales</taxon>
        <taxon>Chenopodiaceae</taxon>
        <taxon>Chenopodioideae</taxon>
        <taxon>Atripliceae</taxon>
        <taxon>Chenopodium</taxon>
    </lineage>
</organism>
<sequence>MYQHYQHCADQVETKLKKADDACKGVIKKRDKVKADMKLLQRQVSDLNKKLLNQENLQKQDMNHSPTSYEGEYFDELPPNSIITNLDPRELPKVEFDDALIGSPVAVHADEKGLGGPLGNEAENDPGKVAEKEAKARKD</sequence>
<reference evidence="2" key="2">
    <citation type="submission" date="2021-03" db="UniProtKB">
        <authorList>
            <consortium name="EnsemblPlants"/>
        </authorList>
    </citation>
    <scope>IDENTIFICATION</scope>
</reference>
<protein>
    <submittedName>
        <fullName evidence="2">Uncharacterized protein</fullName>
    </submittedName>
</protein>
<feature type="region of interest" description="Disordered" evidence="1">
    <location>
        <begin position="53"/>
        <end position="86"/>
    </location>
</feature>
<evidence type="ECO:0000256" key="1">
    <source>
        <dbReference type="SAM" id="MobiDB-lite"/>
    </source>
</evidence>
<evidence type="ECO:0000313" key="3">
    <source>
        <dbReference type="Proteomes" id="UP000596660"/>
    </source>
</evidence>
<feature type="compositionally biased region" description="Basic and acidic residues" evidence="1">
    <location>
        <begin position="125"/>
        <end position="139"/>
    </location>
</feature>
<dbReference type="EnsemblPlants" id="AUR62040872-RA">
    <property type="protein sequence ID" value="AUR62040872-RA:cds"/>
    <property type="gene ID" value="AUR62040872"/>
</dbReference>
<dbReference type="AlphaFoldDB" id="A0A803N5J9"/>
<evidence type="ECO:0000313" key="2">
    <source>
        <dbReference type="EnsemblPlants" id="AUR62040872-RA:cds"/>
    </source>
</evidence>
<name>A0A803N5J9_CHEQI</name>
<dbReference type="Gramene" id="AUR62040872-RA">
    <property type="protein sequence ID" value="AUR62040872-RA:cds"/>
    <property type="gene ID" value="AUR62040872"/>
</dbReference>
<reference evidence="2" key="1">
    <citation type="journal article" date="2017" name="Nature">
        <title>The genome of Chenopodium quinoa.</title>
        <authorList>
            <person name="Jarvis D.E."/>
            <person name="Ho Y.S."/>
            <person name="Lightfoot D.J."/>
            <person name="Schmoeckel S.M."/>
            <person name="Li B."/>
            <person name="Borm T.J.A."/>
            <person name="Ohyanagi H."/>
            <person name="Mineta K."/>
            <person name="Michell C.T."/>
            <person name="Saber N."/>
            <person name="Kharbatia N.M."/>
            <person name="Rupper R.R."/>
            <person name="Sharp A.R."/>
            <person name="Dally N."/>
            <person name="Boughton B.A."/>
            <person name="Woo Y.H."/>
            <person name="Gao G."/>
            <person name="Schijlen E.G.W.M."/>
            <person name="Guo X."/>
            <person name="Momin A.A."/>
            <person name="Negrao S."/>
            <person name="Al-Babili S."/>
            <person name="Gehring C."/>
            <person name="Roessner U."/>
            <person name="Jung C."/>
            <person name="Murphy K."/>
            <person name="Arold S.T."/>
            <person name="Gojobori T."/>
            <person name="van der Linden C.G."/>
            <person name="van Loo E.N."/>
            <person name="Jellen E.N."/>
            <person name="Maughan P.J."/>
            <person name="Tester M."/>
        </authorList>
    </citation>
    <scope>NUCLEOTIDE SEQUENCE [LARGE SCALE GENOMIC DNA]</scope>
    <source>
        <strain evidence="2">cv. PI 614886</strain>
    </source>
</reference>